<dbReference type="PIRSF" id="PIRSF020606">
    <property type="entry name" value="UCP020606"/>
    <property type="match status" value="1"/>
</dbReference>
<gene>
    <name evidence="2" type="ORF">M622_06575</name>
</gene>
<dbReference type="EMBL" id="ATJV01000092">
    <property type="protein sequence ID" value="EPZ14236.1"/>
    <property type="molecule type" value="Genomic_DNA"/>
</dbReference>
<dbReference type="Pfam" id="PF09997">
    <property type="entry name" value="DUF2238"/>
    <property type="match status" value="1"/>
</dbReference>
<accession>S9ZI16</accession>
<evidence type="ECO:0000313" key="3">
    <source>
        <dbReference type="Proteomes" id="UP000015455"/>
    </source>
</evidence>
<dbReference type="PATRIC" id="fig|1348657.5.peg.3301"/>
<dbReference type="InterPro" id="IPR058534">
    <property type="entry name" value="YjdF"/>
</dbReference>
<dbReference type="InterPro" id="IPR014509">
    <property type="entry name" value="YjdF-like"/>
</dbReference>
<comment type="caution">
    <text evidence="2">The sequence shown here is derived from an EMBL/GenBank/DDBJ whole genome shotgun (WGS) entry which is preliminary data.</text>
</comment>
<name>S9ZI16_9RHOO</name>
<protein>
    <submittedName>
        <fullName evidence="2">Membrane protein</fullName>
    </submittedName>
</protein>
<dbReference type="OrthoDB" id="9786473at2"/>
<reference evidence="2 3" key="1">
    <citation type="submission" date="2013-06" db="EMBL/GenBank/DDBJ databases">
        <title>Draft genome sequence of Thauera terpenica.</title>
        <authorList>
            <person name="Liu B."/>
            <person name="Frostegard A.H."/>
            <person name="Shapleigh J.P."/>
        </authorList>
    </citation>
    <scope>NUCLEOTIDE SEQUENCE [LARGE SCALE GENOMIC DNA]</scope>
    <source>
        <strain evidence="2 3">58Eu</strain>
    </source>
</reference>
<organism evidence="2 3">
    <name type="scientific">Thauera terpenica 58Eu</name>
    <dbReference type="NCBI Taxonomy" id="1348657"/>
    <lineage>
        <taxon>Bacteria</taxon>
        <taxon>Pseudomonadati</taxon>
        <taxon>Pseudomonadota</taxon>
        <taxon>Betaproteobacteria</taxon>
        <taxon>Rhodocyclales</taxon>
        <taxon>Zoogloeaceae</taxon>
        <taxon>Thauera</taxon>
    </lineage>
</organism>
<keyword evidence="1" id="KW-0812">Transmembrane</keyword>
<dbReference type="RefSeq" id="WP_021250693.1">
    <property type="nucleotide sequence ID" value="NZ_ATJV01000092.1"/>
</dbReference>
<keyword evidence="3" id="KW-1185">Reference proteome</keyword>
<sequence length="204" mass="22529">MSLRVALLTLVLAALAVSSLAPHDRGIWWAEVMPVLIALPILVATARRFPLTPLSYALIAFFSLILIMGGAYTYSRVPLGAVVQEMFELARNPYDRFGHFFQGLTPAILGRELLLRTSPLRPGKWLFCVVTLSCLGISAIYELVEWAAAVFWGDGSVEFLGMQGDPWDAQADMMMALLGALAAQALLGPWHDRQLARMQKARNR</sequence>
<keyword evidence="1" id="KW-1133">Transmembrane helix</keyword>
<evidence type="ECO:0000256" key="1">
    <source>
        <dbReference type="SAM" id="Phobius"/>
    </source>
</evidence>
<feature type="transmembrane region" description="Helical" evidence="1">
    <location>
        <begin position="26"/>
        <end position="44"/>
    </location>
</feature>
<dbReference type="STRING" id="1348657.M622_06575"/>
<dbReference type="eggNOG" id="COG3647">
    <property type="taxonomic scope" value="Bacteria"/>
</dbReference>
<feature type="transmembrane region" description="Helical" evidence="1">
    <location>
        <begin position="56"/>
        <end position="77"/>
    </location>
</feature>
<dbReference type="AlphaFoldDB" id="S9ZI16"/>
<dbReference type="Proteomes" id="UP000015455">
    <property type="component" value="Unassembled WGS sequence"/>
</dbReference>
<feature type="transmembrane region" description="Helical" evidence="1">
    <location>
        <begin position="126"/>
        <end position="153"/>
    </location>
</feature>
<feature type="transmembrane region" description="Helical" evidence="1">
    <location>
        <begin position="97"/>
        <end position="114"/>
    </location>
</feature>
<evidence type="ECO:0000313" key="2">
    <source>
        <dbReference type="EMBL" id="EPZ14236.1"/>
    </source>
</evidence>
<feature type="transmembrane region" description="Helical" evidence="1">
    <location>
        <begin position="173"/>
        <end position="190"/>
    </location>
</feature>
<proteinExistence type="predicted"/>
<keyword evidence="1" id="KW-0472">Membrane</keyword>